<reference evidence="2 3" key="1">
    <citation type="journal article" date="2013" name="Mol. Biol. Evol.">
        <title>Evolutionary and population genomics of the cavity causing bacteria Streptococcus mutans.</title>
        <authorList>
            <person name="Cornejo O.E."/>
            <person name="Lefebure T."/>
            <person name="Pavinski Bitar P.D."/>
            <person name="Lang P."/>
            <person name="Richards V.P."/>
            <person name="Eilertson K."/>
            <person name="Do T."/>
            <person name="Beighton D."/>
            <person name="Zeng L."/>
            <person name="Ahn S.J."/>
            <person name="Burne R.A."/>
            <person name="Siepel A."/>
            <person name="Bustamante C.D."/>
            <person name="Stanhope M.J."/>
        </authorList>
    </citation>
    <scope>NUCLEOTIDE SEQUENCE [LARGE SCALE GENOMIC DNA]</scope>
    <source>
        <strain evidence="2 3">SM6</strain>
    </source>
</reference>
<protein>
    <submittedName>
        <fullName evidence="2">Uncharacterized protein</fullName>
    </submittedName>
</protein>
<accession>A0A829BY81</accession>
<evidence type="ECO:0000313" key="3">
    <source>
        <dbReference type="Proteomes" id="UP000011676"/>
    </source>
</evidence>
<dbReference type="RefSeq" id="WP_002283641.1">
    <property type="nucleotide sequence ID" value="NZ_AHSR01000001.1"/>
</dbReference>
<proteinExistence type="predicted"/>
<dbReference type="EMBL" id="AHSR01000001">
    <property type="protein sequence ID" value="EMC25833.1"/>
    <property type="molecule type" value="Genomic_DNA"/>
</dbReference>
<comment type="caution">
    <text evidence="2">The sequence shown here is derived from an EMBL/GenBank/DDBJ whole genome shotgun (WGS) entry which is preliminary data.</text>
</comment>
<feature type="transmembrane region" description="Helical" evidence="1">
    <location>
        <begin position="16"/>
        <end position="35"/>
    </location>
</feature>
<dbReference type="AlphaFoldDB" id="A0A829BY81"/>
<evidence type="ECO:0000256" key="1">
    <source>
        <dbReference type="SAM" id="Phobius"/>
    </source>
</evidence>
<evidence type="ECO:0000313" key="2">
    <source>
        <dbReference type="EMBL" id="EMC25833.1"/>
    </source>
</evidence>
<gene>
    <name evidence="2" type="ORF">SMU82_00245</name>
</gene>
<sequence length="42" mass="4367">MGIAVVVLSVLGRLDIKSALMMLGIGLASVSVVLLKGKKEEK</sequence>
<keyword evidence="1" id="KW-1133">Transmembrane helix</keyword>
<dbReference type="Proteomes" id="UP000011676">
    <property type="component" value="Unassembled WGS sequence"/>
</dbReference>
<name>A0A829BY81_STRMG</name>
<organism evidence="2 3">
    <name type="scientific">Streptococcus mutans SM6</name>
    <dbReference type="NCBI Taxonomy" id="857119"/>
    <lineage>
        <taxon>Bacteria</taxon>
        <taxon>Bacillati</taxon>
        <taxon>Bacillota</taxon>
        <taxon>Bacilli</taxon>
        <taxon>Lactobacillales</taxon>
        <taxon>Streptococcaceae</taxon>
        <taxon>Streptococcus</taxon>
    </lineage>
</organism>
<keyword evidence="1" id="KW-0812">Transmembrane</keyword>
<keyword evidence="1" id="KW-0472">Membrane</keyword>